<evidence type="ECO:0000256" key="2">
    <source>
        <dbReference type="ARBA" id="ARBA00022737"/>
    </source>
</evidence>
<accession>A0A6I9PS22</accession>
<protein>
    <submittedName>
        <fullName evidence="6">Collagen alpha-1(V) chain-like</fullName>
    </submittedName>
</protein>
<evidence type="ECO:0000256" key="3">
    <source>
        <dbReference type="PROSITE-ProRule" id="PRU00122"/>
    </source>
</evidence>
<evidence type="ECO:0000313" key="6">
    <source>
        <dbReference type="RefSeq" id="XP_010790977.1"/>
    </source>
</evidence>
<name>A0A6I9PS22_9TELE</name>
<dbReference type="Proteomes" id="UP000504611">
    <property type="component" value="Unplaced"/>
</dbReference>
<dbReference type="Pfam" id="PF02210">
    <property type="entry name" value="Laminin_G_2"/>
    <property type="match status" value="1"/>
</dbReference>
<dbReference type="SMART" id="SM00210">
    <property type="entry name" value="TSPN"/>
    <property type="match status" value="1"/>
</dbReference>
<evidence type="ECO:0000259" key="4">
    <source>
        <dbReference type="PROSITE" id="PS50025"/>
    </source>
</evidence>
<keyword evidence="1" id="KW-0732">Signal</keyword>
<evidence type="ECO:0000256" key="1">
    <source>
        <dbReference type="ARBA" id="ARBA00022729"/>
    </source>
</evidence>
<keyword evidence="2" id="KW-0677">Repeat</keyword>
<dbReference type="AlphaFoldDB" id="A0A6I9PS22"/>
<dbReference type="Gene3D" id="2.60.120.200">
    <property type="match status" value="1"/>
</dbReference>
<proteinExistence type="predicted"/>
<gene>
    <name evidence="6" type="primary">LOC104963976</name>
</gene>
<sequence>MIYEVSILQELSPQVLNSSNTSMTVDDSRCPVLQVGQYSTLSVPLQDLLIDGFAEEFSLLVQLRSPQQDERSVFTMLSPDSRVMLQLRISAYAIIFIGTQQRHYEFPVSGLSDGKWHHVALSVSAKRLALYVDCSLLESVDWVYRSMGISTEGLLMIGGIIEAFETPFELCDSSDGMCDAVESRHDMVGRLAEIQSEINLNRSSWIKQAQKHDVHGYHCINSPDKTKEIQTLKTLMGQQSWLWKMML</sequence>
<comment type="caution">
    <text evidence="3">Lacks conserved residue(s) required for the propagation of feature annotation.</text>
</comment>
<feature type="domain" description="Laminin G" evidence="4">
    <location>
        <begin position="12"/>
        <end position="219"/>
    </location>
</feature>
<dbReference type="InterPro" id="IPR001791">
    <property type="entry name" value="Laminin_G"/>
</dbReference>
<dbReference type="InterPro" id="IPR048287">
    <property type="entry name" value="TSPN-like_N"/>
</dbReference>
<reference evidence="6" key="1">
    <citation type="submission" date="2025-08" db="UniProtKB">
        <authorList>
            <consortium name="RefSeq"/>
        </authorList>
    </citation>
    <scope>IDENTIFICATION</scope>
    <source>
        <tissue evidence="6">Muscle</tissue>
    </source>
</reference>
<dbReference type="PROSITE" id="PS50025">
    <property type="entry name" value="LAM_G_DOMAIN"/>
    <property type="match status" value="1"/>
</dbReference>
<dbReference type="OrthoDB" id="8939548at2759"/>
<dbReference type="SUPFAM" id="SSF49899">
    <property type="entry name" value="Concanavalin A-like lectins/glucanases"/>
    <property type="match status" value="1"/>
</dbReference>
<dbReference type="RefSeq" id="XP_010790977.1">
    <property type="nucleotide sequence ID" value="XM_010792675.1"/>
</dbReference>
<dbReference type="KEGG" id="ncc:104963976"/>
<evidence type="ECO:0000313" key="5">
    <source>
        <dbReference type="Proteomes" id="UP000504611"/>
    </source>
</evidence>
<organism evidence="5 6">
    <name type="scientific">Notothenia coriiceps</name>
    <name type="common">black rockcod</name>
    <dbReference type="NCBI Taxonomy" id="8208"/>
    <lineage>
        <taxon>Eukaryota</taxon>
        <taxon>Metazoa</taxon>
        <taxon>Chordata</taxon>
        <taxon>Craniata</taxon>
        <taxon>Vertebrata</taxon>
        <taxon>Euteleostomi</taxon>
        <taxon>Actinopterygii</taxon>
        <taxon>Neopterygii</taxon>
        <taxon>Teleostei</taxon>
        <taxon>Neoteleostei</taxon>
        <taxon>Acanthomorphata</taxon>
        <taxon>Eupercaria</taxon>
        <taxon>Perciformes</taxon>
        <taxon>Notothenioidei</taxon>
        <taxon>Nototheniidae</taxon>
        <taxon>Notothenia</taxon>
    </lineage>
</organism>
<keyword evidence="5" id="KW-1185">Reference proteome</keyword>
<dbReference type="InterPro" id="IPR013320">
    <property type="entry name" value="ConA-like_dom_sf"/>
</dbReference>
<dbReference type="GeneID" id="104963976"/>